<dbReference type="Pfam" id="PF14907">
    <property type="entry name" value="NTP_transf_5"/>
    <property type="match status" value="1"/>
</dbReference>
<accession>A0ABV7D231</accession>
<protein>
    <submittedName>
        <fullName evidence="1">Nucleotidyltransferase family protein</fullName>
    </submittedName>
</protein>
<evidence type="ECO:0000313" key="1">
    <source>
        <dbReference type="EMBL" id="MFC3051184.1"/>
    </source>
</evidence>
<name>A0ABV7D231_9PROT</name>
<comment type="caution">
    <text evidence="1">The sequence shown here is derived from an EMBL/GenBank/DDBJ whole genome shotgun (WGS) entry which is preliminary data.</text>
</comment>
<dbReference type="RefSeq" id="WP_194211872.1">
    <property type="nucleotide sequence ID" value="NZ_CP061205.1"/>
</dbReference>
<keyword evidence="2" id="KW-1185">Reference proteome</keyword>
<gene>
    <name evidence="1" type="ORF">ACFOKA_04630</name>
</gene>
<proteinExistence type="predicted"/>
<sequence length="347" mass="39954">MSAQWLRVIAGKMPLPDDMLERSKLLNYADGHHVLGQMATVWLNEATGKTHDVMENALYRARFDHNMLQFEINRLQRALLGSDIKAVLLKGGAYVASDLKAGRGRRVSDLDILVVEADIKKTEKLLLEAEWAFDETTANPYDQQYYRENMHELPPLRHTKRRTILDVHHCLLPKTARVKIRSELFFDTIKPFANTGLYTFDELDTFIHSAIHSFADGSFDTPARSVLELWYLLQDIPETKDEALWHRAQATGAEKPVSYALWAVGAFLDEERANALLTRSSVKLSVLVRWCFRQKLEKPDQAYFAKLVLYIRSHYMRMPMGKLVGHLAVKLFRRLKGLIDQQDQTKT</sequence>
<reference evidence="2" key="1">
    <citation type="journal article" date="2019" name="Int. J. Syst. Evol. Microbiol.">
        <title>The Global Catalogue of Microorganisms (GCM) 10K type strain sequencing project: providing services to taxonomists for standard genome sequencing and annotation.</title>
        <authorList>
            <consortium name="The Broad Institute Genomics Platform"/>
            <consortium name="The Broad Institute Genome Sequencing Center for Infectious Disease"/>
            <person name="Wu L."/>
            <person name="Ma J."/>
        </authorList>
    </citation>
    <scope>NUCLEOTIDE SEQUENCE [LARGE SCALE GENOMIC DNA]</scope>
    <source>
        <strain evidence="2">KCTC 62164</strain>
    </source>
</reference>
<dbReference type="Proteomes" id="UP001595444">
    <property type="component" value="Unassembled WGS sequence"/>
</dbReference>
<dbReference type="InterPro" id="IPR039498">
    <property type="entry name" value="NTP_transf_5"/>
</dbReference>
<dbReference type="EMBL" id="JBHRSL010000002">
    <property type="protein sequence ID" value="MFC3051184.1"/>
    <property type="molecule type" value="Genomic_DNA"/>
</dbReference>
<organism evidence="1 2">
    <name type="scientific">Kordiimonas pumila</name>
    <dbReference type="NCBI Taxonomy" id="2161677"/>
    <lineage>
        <taxon>Bacteria</taxon>
        <taxon>Pseudomonadati</taxon>
        <taxon>Pseudomonadota</taxon>
        <taxon>Alphaproteobacteria</taxon>
        <taxon>Kordiimonadales</taxon>
        <taxon>Kordiimonadaceae</taxon>
        <taxon>Kordiimonas</taxon>
    </lineage>
</organism>
<evidence type="ECO:0000313" key="2">
    <source>
        <dbReference type="Proteomes" id="UP001595444"/>
    </source>
</evidence>